<dbReference type="SUPFAM" id="SSF52540">
    <property type="entry name" value="P-loop containing nucleoside triphosphate hydrolases"/>
    <property type="match status" value="1"/>
</dbReference>
<dbReference type="EMBL" id="CYYR01000001">
    <property type="protein sequence ID" value="CUN37464.1"/>
    <property type="molecule type" value="Genomic_DNA"/>
</dbReference>
<organism evidence="1 2">
    <name type="scientific">Roseburia inulinivorans</name>
    <dbReference type="NCBI Taxonomy" id="360807"/>
    <lineage>
        <taxon>Bacteria</taxon>
        <taxon>Bacillati</taxon>
        <taxon>Bacillota</taxon>
        <taxon>Clostridia</taxon>
        <taxon>Lachnospirales</taxon>
        <taxon>Lachnospiraceae</taxon>
        <taxon>Roseburia</taxon>
    </lineage>
</organism>
<dbReference type="Gene3D" id="3.40.50.300">
    <property type="entry name" value="P-loop containing nucleotide triphosphate hydrolases"/>
    <property type="match status" value="1"/>
</dbReference>
<sequence>MKASDMLLVGYDYDAWYGYSEKVPICIDASTKNNSQTLICGMSGSGKSYLTNQYLTRICLHGGADSKVYFADFKQDDSFSHLRKCHRYFPYDKTLDALDEVYEIMHKRQCGEDKSRNYVTLVWDEYMANILALLGAEKKKAEAVMHKVSEILMLGRSLAVRLVIACQRPDATAFPTGSRLNFGVIIIVGASLESIYSMLMPKELIERVGNREFHTGEGVMLWQGSELKFIKVPVIRDEEKMKAICVEALTR</sequence>
<dbReference type="InterPro" id="IPR027417">
    <property type="entry name" value="P-loop_NTPase"/>
</dbReference>
<evidence type="ECO:0000313" key="2">
    <source>
        <dbReference type="Proteomes" id="UP000095395"/>
    </source>
</evidence>
<protein>
    <submittedName>
        <fullName evidence="1">DNA segregation ATPase FtsK/SpoIIIE and related proteins</fullName>
    </submittedName>
</protein>
<accession>A0A173WDH4</accession>
<gene>
    <name evidence="1" type="ORF">ERS852392_00158</name>
</gene>
<dbReference type="AlphaFoldDB" id="A0A173WDH4"/>
<reference evidence="1 2" key="1">
    <citation type="submission" date="2015-09" db="EMBL/GenBank/DDBJ databases">
        <authorList>
            <consortium name="Pathogen Informatics"/>
        </authorList>
    </citation>
    <scope>NUCLEOTIDE SEQUENCE [LARGE SCALE GENOMIC DNA]</scope>
    <source>
        <strain evidence="1 2">2789STDY5608835</strain>
    </source>
</reference>
<name>A0A173WDH4_9FIRM</name>
<evidence type="ECO:0000313" key="1">
    <source>
        <dbReference type="EMBL" id="CUN37464.1"/>
    </source>
</evidence>
<proteinExistence type="predicted"/>
<dbReference type="Proteomes" id="UP000095395">
    <property type="component" value="Unassembled WGS sequence"/>
</dbReference>